<keyword evidence="5" id="KW-0677">Repeat</keyword>
<comment type="similarity">
    <text evidence="2">Belongs to the intimin/invasin family.</text>
</comment>
<evidence type="ECO:0000256" key="5">
    <source>
        <dbReference type="ARBA" id="ARBA00022737"/>
    </source>
</evidence>
<dbReference type="Pfam" id="PF03160">
    <property type="entry name" value="Calx-beta"/>
    <property type="match status" value="1"/>
</dbReference>
<keyword evidence="3" id="KW-0964">Secreted</keyword>
<dbReference type="Proteomes" id="UP000011991">
    <property type="component" value="Unassembled WGS sequence"/>
</dbReference>
<name>M5S8S3_9BACT</name>
<evidence type="ECO:0000313" key="10">
    <source>
        <dbReference type="EMBL" id="EMI22574.1"/>
    </source>
</evidence>
<accession>M5S8S3</accession>
<dbReference type="EMBL" id="ANOG01000076">
    <property type="protein sequence ID" value="EMI22574.1"/>
    <property type="molecule type" value="Genomic_DNA"/>
</dbReference>
<dbReference type="PANTHER" id="PTHR46534:SF2">
    <property type="entry name" value="VWFD DOMAIN-CONTAINING PROTEIN"/>
    <property type="match status" value="1"/>
</dbReference>
<evidence type="ECO:0000256" key="4">
    <source>
        <dbReference type="ARBA" id="ARBA00022729"/>
    </source>
</evidence>
<dbReference type="InterPro" id="IPR038081">
    <property type="entry name" value="CalX-like_sf"/>
</dbReference>
<dbReference type="InterPro" id="IPR008964">
    <property type="entry name" value="Invasin/intimin_cell_adhesion"/>
</dbReference>
<evidence type="ECO:0000256" key="2">
    <source>
        <dbReference type="ARBA" id="ARBA00010116"/>
    </source>
</evidence>
<dbReference type="SUPFAM" id="SSF141072">
    <property type="entry name" value="CalX-like"/>
    <property type="match status" value="1"/>
</dbReference>
<dbReference type="Gene3D" id="2.60.40.10">
    <property type="entry name" value="Immunoglobulins"/>
    <property type="match status" value="16"/>
</dbReference>
<dbReference type="Pfam" id="PF17517">
    <property type="entry name" value="IgGFc_binding"/>
    <property type="match status" value="1"/>
</dbReference>
<sequence length="2532" mass="263518">SGSGGLGDDAGIIKFVNETSGTLTITNSTSGGGAGTRYLSTGAASTTDPFTYESVITHPPIIENLGTITNQTTLTTQVAPEIQNQGTLAINSGKLVLQKQFETSGDVIIEYQSELNISGYSGELSSDPYGGDPYGGDPYGGGSGSGSGSGGTVDTRISYTQTAGSTTINGGQLTATGDAIIQAGSLSGIGLIGTDLINQGQMTLAPGLGVLSVDGDFTQTSSGSLYLDATSQPNHQADSLAVKGKVTLDGDFFLDTTYLISPPNMIHLIDNDGSDAIVGQFSNVDEGDVTGIAGINQPFSYEGGTGNDFTFGFRLPSISVSNVKLNEGNSGVTDFVFTVSLDGGYSSPVTVNYSTEDDSALAGEDYISTSGTLTFYPNDPLSQTVTVSVIGDLVPERRERFSLVLTDATNSIVENGTGVGSIMDDDGFSGAKDNLGDEFWLTFPANYQTGDQQDLILFLTGPDDAIGNVEILGLSFSTTFEVKANQITAISLPQGADLGTAIDQIENKGIHITADVEIAVYGLNLVTYTSDAYLGLPVDILDDKYVVLGWKNSGIGAGTQFAIVASEDNTLVTITPTAQVGARQAGVSYQIELDAGQTYQLRNSDYPADLSGSIVQADAPVAVFAGHECANIPEGVTYCDYVVEQLTPTSTWGKDFISVPLAARQNGDTFRVIASEDDTVIQVNGTVVATLDAGEIYEDIFTTVSHIESSQPILVAQHSHGSSFDGALGDPFMMMIAPTEQFLDNYTVGTPVNATSTGYSSTQFVDNFLNIVIPSDAIASLRLDGQPLDAGIAFEQVGMTGYSGASIPVTTGSHHLSADAPFGVYTYGFNTDDSYGYPGGLALARIADVQTLALTPPEQTAYVNSMQSVSATIKDANGVGIAGVRVDFVVSGANSITGSTFTNAFGVAEFFYTGTNVGDDSIVATFSSLTATAEKTWIAAAPAIEILSPAPFTDYTPGSGILITGKATAADPSVPVVAVYMDGVPVDALDADGKFFVSTSVEAANQVYSFTAIDALGNQATTTLTLDIFARSRGPINLSTLSDVSTIDADYGITSFDFRTNKLYAELSITNSGTYAINNPLLVGVKNISSATVFPSGYAGITADGIPYFDFSSFVTGDTLEPGESTLRGILQFDNPNRETFTYELVLLGQLNRAPEFVSSPPVSVTSGTPYSYPVTAFDADQDEIEYSLVAGPSGITLDSQTGALTWNPSTGDVGNHNLTIQADDGRGARTLQSFVLSVEASTGNRPPVFTSVPVTTAYVGTEYQADVAVSDPDFDTVTLSLATAVAGLAVASTGDRSGQLTWTPTASQVGTHLITIEADDSGAGGITEQSFMIRVLPAQGNSAPHILSDPITTATAGVAYHYGLVAIDPDDDDLAYTLSSAPSGMTIDAETGSINWTPTSGTSGTTEVTVRVDDGHGWFDEQTCDLAWINATPGTLSGTVFDDQDADGIRDGGEPALSGWTVYLDANRNNKPESGETNAVTNASGQYSFTNVPIGEYTIGIVKQPDWALNVPTTRVHTGTLSGGQTVSGLDFAFVTKTGGNAKPVFQSVPITTAVMGNTYQYRPTAFDADGDELTYSLAYGPRGMTIDPATGSLAWNPAEDENFYVDVTLRVDDGNGGVALQPFQVFLTVAENSAPVFTSQPHGPASVGVAWTYNASATDPDGDSVTYSLDNESLARGIVIHSTTGAVTWTPTAVGDYTLNVTASDDRDGSRTQSFTLAVRNNTPPQFDTVPPIPGYVGEVYSYAIDVSDGDADDLTLTLDSTSVARGMTLSGNASTGYTLNWTPAAEGDYPVTLSLSDGESRVTQVFVLPVIAPVVESFPPQITSSPQGPIYAGSPSAWSYTIFANDPDGDDNELTFALELPSSNSEVTLTGNVLSWHPTNPGSETFRIVVTDEDNESTVQSFTATALSSRVGALPEITSVPTGPAVRGNTYQYQVVAFDPNGDPLTYALAEPVAGASIDPQTGLLSFTPDSASSVDFDIEVSDGIDGTRTQSFTLDIVSPPGTPPRITSSPVGPAVSNQAWNYTLAAIDSQGDAITYALDAVSSSNGTESVSFNSTTRTLTWTPTDADLTIIVTLSATDTDGTTPQTFTLGSIAPPSTGGSNESPVFVSQPQGPVLVGQLWTYVAKATDADDDTLTYALDSASVTAGLSINSATGRIQWQPTTTGDFPVSVTADDGNGGTATQSFTVTVGRSNVAPAIISKPSGPAMVDSPWNYTIVASDTNDSVSTLTYELLSPATSAEISFNSTTGTLTWTAPSETSQSFEVKVTDPHGASATQSFTVNAVDPPITSNVAPVFVSAAPSVVRAGELYRYAARAVDADGDALTYSLSSSPVGMTIHPTTGLVSWTPDSVGTYAVTVAASDGINSAITQSFSVTVAAPVRPNQAPEITSQPTGPASRHLAWSYQVKATDPEGDTLTYSLDTSAVPTAAMGDLAINSSTGLITWTPTVAGSFVVKVYATDPMGANDGQQFTLPVLENAPPQFITSPPTQSIQMGDAVSYDADAVDPNPGDTITYALDQVSLDRGMTINGS</sequence>
<dbReference type="Gene3D" id="2.60.40.2030">
    <property type="match status" value="1"/>
</dbReference>
<feature type="domain" description="Big-1" evidence="9">
    <location>
        <begin position="851"/>
        <end position="938"/>
    </location>
</feature>
<comment type="subcellular location">
    <subcellularLocation>
        <location evidence="1">Secreted</location>
    </subcellularLocation>
</comment>
<dbReference type="InterPro" id="IPR002126">
    <property type="entry name" value="Cadherin-like_dom"/>
</dbReference>
<dbReference type="PROSITE" id="PS50268">
    <property type="entry name" value="CADHERIN_2"/>
    <property type="match status" value="1"/>
</dbReference>
<dbReference type="InterPro" id="IPR006644">
    <property type="entry name" value="Cadg"/>
</dbReference>
<dbReference type="GO" id="GO:0007229">
    <property type="term" value="P:integrin-mediated signaling pathway"/>
    <property type="evidence" value="ECO:0007669"/>
    <property type="project" value="UniProtKB-KW"/>
</dbReference>
<feature type="region of interest" description="Disordered" evidence="7">
    <location>
        <begin position="123"/>
        <end position="156"/>
    </location>
</feature>
<evidence type="ECO:0000256" key="6">
    <source>
        <dbReference type="ARBA" id="ARBA00022837"/>
    </source>
</evidence>
<evidence type="ECO:0000256" key="3">
    <source>
        <dbReference type="ARBA" id="ARBA00022525"/>
    </source>
</evidence>
<dbReference type="InterPro" id="IPR013783">
    <property type="entry name" value="Ig-like_fold"/>
</dbReference>
<dbReference type="PANTHER" id="PTHR46534">
    <property type="entry name" value="IGGFC_BINDING DOMAIN-CONTAINING PROTEIN"/>
    <property type="match status" value="1"/>
</dbReference>
<protein>
    <submittedName>
        <fullName evidence="10">Na-Ca exchanger/integrin-beta4 domain protein</fullName>
    </submittedName>
</protein>
<evidence type="ECO:0000259" key="8">
    <source>
        <dbReference type="PROSITE" id="PS50268"/>
    </source>
</evidence>
<evidence type="ECO:0000259" key="9">
    <source>
        <dbReference type="PROSITE" id="PS51127"/>
    </source>
</evidence>
<feature type="non-terminal residue" evidence="10">
    <location>
        <position position="2532"/>
    </location>
</feature>
<feature type="domain" description="Cadherin" evidence="8">
    <location>
        <begin position="1168"/>
        <end position="1250"/>
    </location>
</feature>
<dbReference type="GO" id="GO:0005576">
    <property type="term" value="C:extracellular region"/>
    <property type="evidence" value="ECO:0007669"/>
    <property type="project" value="UniProtKB-SubCell"/>
</dbReference>
<dbReference type="SUPFAM" id="SSF49373">
    <property type="entry name" value="Invasin/intimin cell-adhesion fragments"/>
    <property type="match status" value="1"/>
</dbReference>
<dbReference type="SUPFAM" id="SSF49313">
    <property type="entry name" value="Cadherin-like"/>
    <property type="match status" value="12"/>
</dbReference>
<dbReference type="PROSITE" id="PS51127">
    <property type="entry name" value="BIG1"/>
    <property type="match status" value="1"/>
</dbReference>
<dbReference type="InterPro" id="IPR017868">
    <property type="entry name" value="Filamin/ABP280_repeat-like"/>
</dbReference>
<evidence type="ECO:0000313" key="11">
    <source>
        <dbReference type="Proteomes" id="UP000011991"/>
    </source>
</evidence>
<proteinExistence type="inferred from homology"/>
<evidence type="ECO:0000256" key="7">
    <source>
        <dbReference type="SAM" id="MobiDB-lite"/>
    </source>
</evidence>
<dbReference type="GO" id="GO:0016020">
    <property type="term" value="C:membrane"/>
    <property type="evidence" value="ECO:0007669"/>
    <property type="project" value="InterPro"/>
</dbReference>
<feature type="non-terminal residue" evidence="10">
    <location>
        <position position="1"/>
    </location>
</feature>
<gene>
    <name evidence="10" type="ORF">RMSM_00498</name>
</gene>
<dbReference type="InterPro" id="IPR033764">
    <property type="entry name" value="Sdr_B"/>
</dbReference>
<dbReference type="OrthoDB" id="232855at2"/>
<dbReference type="Pfam" id="PF05345">
    <property type="entry name" value="He_PIG"/>
    <property type="match status" value="10"/>
</dbReference>
<dbReference type="SMART" id="SM00237">
    <property type="entry name" value="Calx_beta"/>
    <property type="match status" value="1"/>
</dbReference>
<keyword evidence="6" id="KW-0106">Calcium</keyword>
<dbReference type="InterPro" id="IPR003344">
    <property type="entry name" value="Big_1_dom"/>
</dbReference>
<dbReference type="CDD" id="cd11304">
    <property type="entry name" value="Cadherin_repeat"/>
    <property type="match status" value="1"/>
</dbReference>
<dbReference type="RefSeq" id="WP_008690958.1">
    <property type="nucleotide sequence ID" value="NZ_ANOG01000076.1"/>
</dbReference>
<reference evidence="10 11" key="1">
    <citation type="journal article" date="2013" name="Mar. Genomics">
        <title>Expression of sulfatases in Rhodopirellula baltica and the diversity of sulfatases in the genus Rhodopirellula.</title>
        <authorList>
            <person name="Wegner C.E."/>
            <person name="Richter-Heitmann T."/>
            <person name="Klindworth A."/>
            <person name="Klockow C."/>
            <person name="Richter M."/>
            <person name="Achstetter T."/>
            <person name="Glockner F.O."/>
            <person name="Harder J."/>
        </authorList>
    </citation>
    <scope>NUCLEOTIDE SEQUENCE [LARGE SCALE GENOMIC DNA]</scope>
    <source>
        <strain evidence="10 11">SM1</strain>
    </source>
</reference>
<dbReference type="GO" id="GO:0007156">
    <property type="term" value="P:homophilic cell adhesion via plasma membrane adhesion molecules"/>
    <property type="evidence" value="ECO:0007669"/>
    <property type="project" value="InterPro"/>
</dbReference>
<dbReference type="Pfam" id="PF17210">
    <property type="entry name" value="SdrD_B"/>
    <property type="match status" value="1"/>
</dbReference>
<dbReference type="InterPro" id="IPR003644">
    <property type="entry name" value="Calx_beta"/>
</dbReference>
<feature type="compositionally biased region" description="Gly residues" evidence="7">
    <location>
        <begin position="132"/>
        <end position="151"/>
    </location>
</feature>
<dbReference type="GO" id="GO:0005509">
    <property type="term" value="F:calcium ion binding"/>
    <property type="evidence" value="ECO:0007669"/>
    <property type="project" value="InterPro"/>
</dbReference>
<organism evidence="10 11">
    <name type="scientific">Rhodopirellula maiorica SM1</name>
    <dbReference type="NCBI Taxonomy" id="1265738"/>
    <lineage>
        <taxon>Bacteria</taxon>
        <taxon>Pseudomonadati</taxon>
        <taxon>Planctomycetota</taxon>
        <taxon>Planctomycetia</taxon>
        <taxon>Pirellulales</taxon>
        <taxon>Pirellulaceae</taxon>
        <taxon>Novipirellula</taxon>
    </lineage>
</organism>
<keyword evidence="10" id="KW-0401">Integrin</keyword>
<dbReference type="SMART" id="SM00736">
    <property type="entry name" value="CADG"/>
    <property type="match status" value="8"/>
</dbReference>
<keyword evidence="11" id="KW-1185">Reference proteome</keyword>
<dbReference type="InterPro" id="IPR035234">
    <property type="entry name" value="IgGFc-bd_N"/>
</dbReference>
<dbReference type="InterPro" id="IPR022409">
    <property type="entry name" value="PKD/Chitinase_dom"/>
</dbReference>
<dbReference type="SMART" id="SM00089">
    <property type="entry name" value="PKD"/>
    <property type="match status" value="5"/>
</dbReference>
<comment type="caution">
    <text evidence="10">The sequence shown here is derived from an EMBL/GenBank/DDBJ whole genome shotgun (WGS) entry which is preliminary data.</text>
</comment>
<dbReference type="PROSITE" id="PS50194">
    <property type="entry name" value="FILAMIN_REPEAT"/>
    <property type="match status" value="1"/>
</dbReference>
<dbReference type="SUPFAM" id="SSF117074">
    <property type="entry name" value="Hypothetical protein PA1324"/>
    <property type="match status" value="1"/>
</dbReference>
<keyword evidence="4" id="KW-0732">Signal</keyword>
<dbReference type="InterPro" id="IPR015919">
    <property type="entry name" value="Cadherin-like_sf"/>
</dbReference>
<evidence type="ECO:0000256" key="1">
    <source>
        <dbReference type="ARBA" id="ARBA00004613"/>
    </source>
</evidence>